<dbReference type="KEGG" id="chig:CH63R_01915"/>
<organism evidence="1 2">
    <name type="scientific">Colletotrichum higginsianum (strain IMI 349063)</name>
    <name type="common">Crucifer anthracnose fungus</name>
    <dbReference type="NCBI Taxonomy" id="759273"/>
    <lineage>
        <taxon>Eukaryota</taxon>
        <taxon>Fungi</taxon>
        <taxon>Dikarya</taxon>
        <taxon>Ascomycota</taxon>
        <taxon>Pezizomycotina</taxon>
        <taxon>Sordariomycetes</taxon>
        <taxon>Hypocreomycetidae</taxon>
        <taxon>Glomerellales</taxon>
        <taxon>Glomerellaceae</taxon>
        <taxon>Colletotrichum</taxon>
        <taxon>Colletotrichum destructivum species complex</taxon>
    </lineage>
</organism>
<dbReference type="EMBL" id="LTAN01000002">
    <property type="protein sequence ID" value="OBR13189.1"/>
    <property type="molecule type" value="Genomic_DNA"/>
</dbReference>
<evidence type="ECO:0000313" key="2">
    <source>
        <dbReference type="Proteomes" id="UP000092177"/>
    </source>
</evidence>
<gene>
    <name evidence="1" type="ORF">CH63R_01915</name>
</gene>
<dbReference type="VEuPathDB" id="FungiDB:CH63R_01915"/>
<dbReference type="RefSeq" id="XP_018161706.1">
    <property type="nucleotide sequence ID" value="XM_018296890.1"/>
</dbReference>
<accession>A0A1B7YMD1</accession>
<proteinExistence type="predicted"/>
<reference evidence="2" key="1">
    <citation type="journal article" date="2017" name="BMC Genomics">
        <title>Gapless genome assembly of Colletotrichum higginsianum reveals chromosome structure and association of transposable elements with secondary metabolite gene clusters.</title>
        <authorList>
            <person name="Dallery J.-F."/>
            <person name="Lapalu N."/>
            <person name="Zampounis A."/>
            <person name="Pigne S."/>
            <person name="Luyten I."/>
            <person name="Amselem J."/>
            <person name="Wittenberg A.H.J."/>
            <person name="Zhou S."/>
            <person name="de Queiroz M.V."/>
            <person name="Robin G.P."/>
            <person name="Auger A."/>
            <person name="Hainaut M."/>
            <person name="Henrissat B."/>
            <person name="Kim K.-T."/>
            <person name="Lee Y.-H."/>
            <person name="Lespinet O."/>
            <person name="Schwartz D.C."/>
            <person name="Thon M.R."/>
            <person name="O'Connell R.J."/>
        </authorList>
    </citation>
    <scope>NUCLEOTIDE SEQUENCE [LARGE SCALE GENOMIC DNA]</scope>
    <source>
        <strain evidence="2">IMI 349063</strain>
    </source>
</reference>
<evidence type="ECO:0000313" key="1">
    <source>
        <dbReference type="EMBL" id="OBR13189.1"/>
    </source>
</evidence>
<comment type="caution">
    <text evidence="1">The sequence shown here is derived from an EMBL/GenBank/DDBJ whole genome shotgun (WGS) entry which is preliminary data.</text>
</comment>
<dbReference type="AlphaFoldDB" id="A0A1B7YMD1"/>
<dbReference type="Proteomes" id="UP000092177">
    <property type="component" value="Chromosome 2"/>
</dbReference>
<keyword evidence="2" id="KW-1185">Reference proteome</keyword>
<protein>
    <submittedName>
        <fullName evidence="1">Uncharacterized protein</fullName>
    </submittedName>
</protein>
<sequence length="96" mass="10663">MRSSTSPRPSTPMHDLFNSNSNSLCSVSSTVTTMLSQRSETARDFSSNRLGRQEFLGRGIRSIALDQDYWDDAHARMNDSDGEGIAKVEHVCKRPG</sequence>
<dbReference type="GeneID" id="28860997"/>
<name>A0A1B7YMD1_COLHI</name>